<dbReference type="KEGG" id="cph:Cpha266_2329"/>
<reference evidence="1 2" key="1">
    <citation type="submission" date="2006-12" db="EMBL/GenBank/DDBJ databases">
        <title>Complete sequence of Chlorobium phaeobacteroides DSM 266.</title>
        <authorList>
            <consortium name="US DOE Joint Genome Institute"/>
            <person name="Copeland A."/>
            <person name="Lucas S."/>
            <person name="Lapidus A."/>
            <person name="Barry K."/>
            <person name="Detter J.C."/>
            <person name="Glavina del Rio T."/>
            <person name="Hammon N."/>
            <person name="Israni S."/>
            <person name="Pitluck S."/>
            <person name="Goltsman E."/>
            <person name="Schmutz J."/>
            <person name="Larimer F."/>
            <person name="Land M."/>
            <person name="Hauser L."/>
            <person name="Mikhailova N."/>
            <person name="Li T."/>
            <person name="Overmann J."/>
            <person name="Bryant D.A."/>
            <person name="Richardson P."/>
        </authorList>
    </citation>
    <scope>NUCLEOTIDE SEQUENCE [LARGE SCALE GENOMIC DNA]</scope>
    <source>
        <strain evidence="1 2">DSM 266</strain>
    </source>
</reference>
<dbReference type="Proteomes" id="UP000008701">
    <property type="component" value="Chromosome"/>
</dbReference>
<sequence length="345" mass="37414">MSEKALRLFIDAGAERLRVFAVASEGTIVNRWLVPSCEVGALSGFPVQVDEAMQVYVTGNFSALALQHWKQGKKLPVLAVKWSAAAFLADERSVALIELSASGYTIIGVGEDGKLKDDHLVTHLRCGAGVGFNIDRVLLKLGLKREQVDNLLFSYQGESGACLRRELPVRTDRCGVFASSATISDKNQGIPLAYALAVTLKSEVLKACCHIKQPFGSVWLTGGVFGWQFCRDCAEDYLRGIGVEHVVHDRDDLLTVAGLARLLEKGDVLPLDEVPDAPAEAVFCHYPSFAELRSRLESGHRFVRLTAEAVQGGIWGHEPVLMAVDAGIHHGQSGCYRCRGSPGSV</sequence>
<dbReference type="Gene3D" id="3.30.420.40">
    <property type="match status" value="1"/>
</dbReference>
<keyword evidence="2" id="KW-1185">Reference proteome</keyword>
<name>A1BIU2_CHLPD</name>
<dbReference type="OrthoDB" id="9811557at2"/>
<dbReference type="STRING" id="290317.Cpha266_2329"/>
<evidence type="ECO:0000313" key="1">
    <source>
        <dbReference type="EMBL" id="ABL66319.1"/>
    </source>
</evidence>
<dbReference type="RefSeq" id="WP_011746105.1">
    <property type="nucleotide sequence ID" value="NC_008639.1"/>
</dbReference>
<dbReference type="EMBL" id="CP000492">
    <property type="protein sequence ID" value="ABL66319.1"/>
    <property type="molecule type" value="Genomic_DNA"/>
</dbReference>
<evidence type="ECO:0000313" key="2">
    <source>
        <dbReference type="Proteomes" id="UP000008701"/>
    </source>
</evidence>
<dbReference type="HOGENOM" id="CLU_803383_0_0_10"/>
<protein>
    <submittedName>
        <fullName evidence="1">Uncharacterized protein</fullName>
    </submittedName>
</protein>
<organism evidence="1 2">
    <name type="scientific">Chlorobium phaeobacteroides (strain DSM 266 / SMG 266 / 2430)</name>
    <dbReference type="NCBI Taxonomy" id="290317"/>
    <lineage>
        <taxon>Bacteria</taxon>
        <taxon>Pseudomonadati</taxon>
        <taxon>Chlorobiota</taxon>
        <taxon>Chlorobiia</taxon>
        <taxon>Chlorobiales</taxon>
        <taxon>Chlorobiaceae</taxon>
        <taxon>Chlorobium/Pelodictyon group</taxon>
        <taxon>Chlorobium</taxon>
    </lineage>
</organism>
<accession>A1BIU2</accession>
<dbReference type="AlphaFoldDB" id="A1BIU2"/>
<proteinExistence type="predicted"/>
<gene>
    <name evidence="1" type="ordered locus">Cpha266_2329</name>
</gene>